<dbReference type="CTD" id="9937873"/>
<keyword evidence="1" id="KW-0812">Transmembrane</keyword>
<dbReference type="AlphaFoldDB" id="A0A1S0UB06"/>
<gene>
    <name evidence="2" type="ORF">LOAG_00502</name>
</gene>
<dbReference type="EMBL" id="JH712135">
    <property type="protein sequence ID" value="EFO27977.1"/>
    <property type="molecule type" value="Genomic_DNA"/>
</dbReference>
<accession>A0A1S0UB06</accession>
<evidence type="ECO:0000256" key="1">
    <source>
        <dbReference type="SAM" id="Phobius"/>
    </source>
</evidence>
<name>A0A1S0UB06_LOALO</name>
<dbReference type="KEGG" id="loa:LOAG_00502"/>
<protein>
    <submittedName>
        <fullName evidence="2">Uncharacterized protein</fullName>
    </submittedName>
</protein>
<keyword evidence="1" id="KW-1133">Transmembrane helix</keyword>
<evidence type="ECO:0000313" key="2">
    <source>
        <dbReference type="EMBL" id="EFO27977.1"/>
    </source>
</evidence>
<dbReference type="OrthoDB" id="5777994at2759"/>
<organism evidence="2">
    <name type="scientific">Loa loa</name>
    <name type="common">Eye worm</name>
    <name type="synonym">Filaria loa</name>
    <dbReference type="NCBI Taxonomy" id="7209"/>
    <lineage>
        <taxon>Eukaryota</taxon>
        <taxon>Metazoa</taxon>
        <taxon>Ecdysozoa</taxon>
        <taxon>Nematoda</taxon>
        <taxon>Chromadorea</taxon>
        <taxon>Rhabditida</taxon>
        <taxon>Spirurina</taxon>
        <taxon>Spiruromorpha</taxon>
        <taxon>Filarioidea</taxon>
        <taxon>Onchocercidae</taxon>
        <taxon>Loa</taxon>
    </lineage>
</organism>
<dbReference type="InParanoid" id="A0A1S0UB06"/>
<sequence length="175" mass="19868">MRGRFAIRLPVLRIRLFLQFILGVLIISLSVTTSLLSITLFLLREDFSQPWRNLSESTKNGEDGFSCKLHVSKLLQSDESAALNLTNKSLIIVRSVLLLQHDGLYLKILFLKKCETNVSDVRLQIDFKRILCPAVKHIESDECPWDWAPGCAWSSFIASARLDFVPSHILARRGS</sequence>
<keyword evidence="1" id="KW-0472">Membrane</keyword>
<reference evidence="2" key="1">
    <citation type="submission" date="2012-04" db="EMBL/GenBank/DDBJ databases">
        <title>The Genome Sequence of Loa loa.</title>
        <authorList>
            <consortium name="The Broad Institute Genome Sequencing Platform"/>
            <consortium name="Broad Institute Genome Sequencing Center for Infectious Disease"/>
            <person name="Nutman T.B."/>
            <person name="Fink D.L."/>
            <person name="Russ C."/>
            <person name="Young S."/>
            <person name="Zeng Q."/>
            <person name="Gargeya S."/>
            <person name="Alvarado L."/>
            <person name="Berlin A."/>
            <person name="Chapman S.B."/>
            <person name="Chen Z."/>
            <person name="Freedman E."/>
            <person name="Gellesch M."/>
            <person name="Goldberg J."/>
            <person name="Griggs A."/>
            <person name="Gujja S."/>
            <person name="Heilman E.R."/>
            <person name="Heiman D."/>
            <person name="Howarth C."/>
            <person name="Mehta T."/>
            <person name="Neiman D."/>
            <person name="Pearson M."/>
            <person name="Roberts A."/>
            <person name="Saif S."/>
            <person name="Shea T."/>
            <person name="Shenoy N."/>
            <person name="Sisk P."/>
            <person name="Stolte C."/>
            <person name="Sykes S."/>
            <person name="White J."/>
            <person name="Yandava C."/>
            <person name="Haas B."/>
            <person name="Henn M.R."/>
            <person name="Nusbaum C."/>
            <person name="Birren B."/>
        </authorList>
    </citation>
    <scope>NUCLEOTIDE SEQUENCE [LARGE SCALE GENOMIC DNA]</scope>
</reference>
<proteinExistence type="predicted"/>
<dbReference type="GeneID" id="9937873"/>
<dbReference type="RefSeq" id="XP_003136090.1">
    <property type="nucleotide sequence ID" value="XM_003136042.1"/>
</dbReference>
<feature type="transmembrane region" description="Helical" evidence="1">
    <location>
        <begin position="20"/>
        <end position="43"/>
    </location>
</feature>